<dbReference type="Gramene" id="KQK87966">
    <property type="protein sequence ID" value="KQK87966"/>
    <property type="gene ID" value="SETIT_038281mg"/>
</dbReference>
<dbReference type="AlphaFoldDB" id="K4AHC4"/>
<dbReference type="InParanoid" id="K4AHC4"/>
<name>K4AHC4_SETIT</name>
<sequence>MYECEICTFTDMSCTWYQMLLTRNVSIMTNQRKSLIKHGFMWILQNAFMFIGCPVPGNGIKFHDLHKCYPEWFYGWRLLESGYNV</sequence>
<keyword evidence="2" id="KW-1185">Reference proteome</keyword>
<proteinExistence type="predicted"/>
<protein>
    <submittedName>
        <fullName evidence="1">Uncharacterized protein</fullName>
    </submittedName>
</protein>
<dbReference type="Proteomes" id="UP000004995">
    <property type="component" value="Unassembled WGS sequence"/>
</dbReference>
<reference evidence="2" key="1">
    <citation type="journal article" date="2012" name="Nat. Biotechnol.">
        <title>Reference genome sequence of the model plant Setaria.</title>
        <authorList>
            <person name="Bennetzen J.L."/>
            <person name="Schmutz J."/>
            <person name="Wang H."/>
            <person name="Percifield R."/>
            <person name="Hawkins J."/>
            <person name="Pontaroli A.C."/>
            <person name="Estep M."/>
            <person name="Feng L."/>
            <person name="Vaughn J.N."/>
            <person name="Grimwood J."/>
            <person name="Jenkins J."/>
            <person name="Barry K."/>
            <person name="Lindquist E."/>
            <person name="Hellsten U."/>
            <person name="Deshpande S."/>
            <person name="Wang X."/>
            <person name="Wu X."/>
            <person name="Mitros T."/>
            <person name="Triplett J."/>
            <person name="Yang X."/>
            <person name="Ye C.Y."/>
            <person name="Mauro-Herrera M."/>
            <person name="Wang L."/>
            <person name="Li P."/>
            <person name="Sharma M."/>
            <person name="Sharma R."/>
            <person name="Ronald P.C."/>
            <person name="Panaud O."/>
            <person name="Kellogg E.A."/>
            <person name="Brutnell T.P."/>
            <person name="Doust A.N."/>
            <person name="Tuskan G.A."/>
            <person name="Rokhsar D."/>
            <person name="Devos K.M."/>
        </authorList>
    </citation>
    <scope>NUCLEOTIDE SEQUENCE [LARGE SCALE GENOMIC DNA]</scope>
    <source>
        <strain evidence="2">cv. Yugu1</strain>
    </source>
</reference>
<organism evidence="1 2">
    <name type="scientific">Setaria italica</name>
    <name type="common">Foxtail millet</name>
    <name type="synonym">Panicum italicum</name>
    <dbReference type="NCBI Taxonomy" id="4555"/>
    <lineage>
        <taxon>Eukaryota</taxon>
        <taxon>Viridiplantae</taxon>
        <taxon>Streptophyta</taxon>
        <taxon>Embryophyta</taxon>
        <taxon>Tracheophyta</taxon>
        <taxon>Spermatophyta</taxon>
        <taxon>Magnoliopsida</taxon>
        <taxon>Liliopsida</taxon>
        <taxon>Poales</taxon>
        <taxon>Poaceae</taxon>
        <taxon>PACMAD clade</taxon>
        <taxon>Panicoideae</taxon>
        <taxon>Panicodae</taxon>
        <taxon>Paniceae</taxon>
        <taxon>Cenchrinae</taxon>
        <taxon>Setaria</taxon>
    </lineage>
</organism>
<reference evidence="1" key="2">
    <citation type="submission" date="2018-08" db="UniProtKB">
        <authorList>
            <consortium name="EnsemblPlants"/>
        </authorList>
    </citation>
    <scope>IDENTIFICATION</scope>
    <source>
        <strain evidence="1">Yugu1</strain>
    </source>
</reference>
<dbReference type="EMBL" id="AGNK02005465">
    <property type="status" value="NOT_ANNOTATED_CDS"/>
    <property type="molecule type" value="Genomic_DNA"/>
</dbReference>
<evidence type="ECO:0000313" key="2">
    <source>
        <dbReference type="Proteomes" id="UP000004995"/>
    </source>
</evidence>
<accession>K4AHC4</accession>
<dbReference type="EnsemblPlants" id="KQK87966">
    <property type="protein sequence ID" value="KQK87966"/>
    <property type="gene ID" value="SETIT_038281mg"/>
</dbReference>
<evidence type="ECO:0000313" key="1">
    <source>
        <dbReference type="EnsemblPlants" id="KQK87966"/>
    </source>
</evidence>
<dbReference type="HOGENOM" id="CLU_2516924_0_0_1"/>